<proteinExistence type="predicted"/>
<evidence type="ECO:0000313" key="2">
    <source>
        <dbReference type="EMBL" id="CAE6448773.1"/>
    </source>
</evidence>
<reference evidence="2" key="1">
    <citation type="submission" date="2021-01" db="EMBL/GenBank/DDBJ databases">
        <authorList>
            <person name="Kaushik A."/>
        </authorList>
    </citation>
    <scope>NUCLEOTIDE SEQUENCE</scope>
    <source>
        <strain evidence="2">AG6-10EEA</strain>
    </source>
</reference>
<name>A0A8H3B5U5_9AGAM</name>
<dbReference type="Gene3D" id="2.60.120.260">
    <property type="entry name" value="Galactose-binding domain-like"/>
    <property type="match status" value="1"/>
</dbReference>
<feature type="region of interest" description="Disordered" evidence="1">
    <location>
        <begin position="146"/>
        <end position="169"/>
    </location>
</feature>
<protein>
    <submittedName>
        <fullName evidence="2">Uncharacterized protein</fullName>
    </submittedName>
</protein>
<feature type="compositionally biased region" description="Low complexity" evidence="1">
    <location>
        <begin position="189"/>
        <end position="202"/>
    </location>
</feature>
<feature type="region of interest" description="Disordered" evidence="1">
    <location>
        <begin position="30"/>
        <end position="51"/>
    </location>
</feature>
<accession>A0A8H3B5U5</accession>
<comment type="caution">
    <text evidence="2">The sequence shown here is derived from an EMBL/GenBank/DDBJ whole genome shotgun (WGS) entry which is preliminary data.</text>
</comment>
<evidence type="ECO:0000256" key="1">
    <source>
        <dbReference type="SAM" id="MobiDB-lite"/>
    </source>
</evidence>
<sequence length="218" mass="23785">MFEYISTANTKDLPTPAIWEHQCLAHEGATDSDTSGLVVDNEDPSTRYEGTRSVTRSLPQWSHYFSDSQHSTTGLGDSPTFHFTGTSIYYFTNGNKSIGRASISVDDGAGDAVNTFLPAPVDSSTWVIQGGIVIMYLVHRRRSSAWRLDPEPSDDTAKSHENRGSQSMVEATVSFIDHRRELTDRPMNGSSLSSGGSADLGARVTTQSYHGLPEPHTT</sequence>
<gene>
    <name evidence="2" type="ORF">RDB_LOCUS46716</name>
</gene>
<feature type="region of interest" description="Disordered" evidence="1">
    <location>
        <begin position="183"/>
        <end position="218"/>
    </location>
</feature>
<dbReference type="AlphaFoldDB" id="A0A8H3B5U5"/>
<organism evidence="2 3">
    <name type="scientific">Rhizoctonia solani</name>
    <dbReference type="NCBI Taxonomy" id="456999"/>
    <lineage>
        <taxon>Eukaryota</taxon>
        <taxon>Fungi</taxon>
        <taxon>Dikarya</taxon>
        <taxon>Basidiomycota</taxon>
        <taxon>Agaricomycotina</taxon>
        <taxon>Agaricomycetes</taxon>
        <taxon>Cantharellales</taxon>
        <taxon>Ceratobasidiaceae</taxon>
        <taxon>Rhizoctonia</taxon>
    </lineage>
</organism>
<dbReference type="EMBL" id="CAJMXA010001008">
    <property type="protein sequence ID" value="CAE6448773.1"/>
    <property type="molecule type" value="Genomic_DNA"/>
</dbReference>
<dbReference type="Proteomes" id="UP000663853">
    <property type="component" value="Unassembled WGS sequence"/>
</dbReference>
<evidence type="ECO:0000313" key="3">
    <source>
        <dbReference type="Proteomes" id="UP000663853"/>
    </source>
</evidence>